<name>A0A9P7TTE6_9HYPO</name>
<reference evidence="3 4" key="1">
    <citation type="journal article" date="2020" name="bioRxiv">
        <title>Whole genome comparisons of ergot fungi reveals the divergence and evolution of species within the genus Claviceps are the result of varying mechanisms driving genome evolution and host range expansion.</title>
        <authorList>
            <person name="Wyka S.A."/>
            <person name="Mondo S.J."/>
            <person name="Liu M."/>
            <person name="Dettman J."/>
            <person name="Nalam V."/>
            <person name="Broders K.D."/>
        </authorList>
    </citation>
    <scope>NUCLEOTIDE SEQUENCE [LARGE SCALE GENOMIC DNA]</scope>
    <source>
        <strain evidence="3 4">LM576</strain>
    </source>
</reference>
<evidence type="ECO:0000256" key="2">
    <source>
        <dbReference type="SAM" id="SignalP"/>
    </source>
</evidence>
<dbReference type="InterPro" id="IPR018392">
    <property type="entry name" value="LysM"/>
</dbReference>
<keyword evidence="2" id="KW-0732">Signal</keyword>
<gene>
    <name evidence="3" type="ORF">E4U13_003979</name>
</gene>
<dbReference type="InterPro" id="IPR036779">
    <property type="entry name" value="LysM_dom_sf"/>
</dbReference>
<comment type="caution">
    <text evidence="3">The sequence shown here is derived from an EMBL/GenBank/DDBJ whole genome shotgun (WGS) entry which is preliminary data.</text>
</comment>
<feature type="chain" id="PRO_5040275279" description="LysM domain-containing protein" evidence="2">
    <location>
        <begin position="18"/>
        <end position="79"/>
    </location>
</feature>
<dbReference type="EMBL" id="SRQM01000308">
    <property type="protein sequence ID" value="KAG6113120.1"/>
    <property type="molecule type" value="Genomic_DNA"/>
</dbReference>
<comment type="similarity">
    <text evidence="1">Belongs to the secreted LysM effector family.</text>
</comment>
<feature type="signal peptide" evidence="2">
    <location>
        <begin position="1"/>
        <end position="17"/>
    </location>
</feature>
<evidence type="ECO:0000313" key="4">
    <source>
        <dbReference type="Proteomes" id="UP000732380"/>
    </source>
</evidence>
<evidence type="ECO:0000256" key="1">
    <source>
        <dbReference type="ARBA" id="ARBA00044955"/>
    </source>
</evidence>
<protein>
    <recommendedName>
        <fullName evidence="5">LysM domain-containing protein</fullName>
    </recommendedName>
</protein>
<dbReference type="AlphaFoldDB" id="A0A9P7TTE6"/>
<keyword evidence="4" id="KW-1185">Reference proteome</keyword>
<dbReference type="SUPFAM" id="SSF54106">
    <property type="entry name" value="LysM domain"/>
    <property type="match status" value="1"/>
</dbReference>
<proteinExistence type="inferred from homology"/>
<accession>A0A9P7TTE6</accession>
<organism evidence="3 4">
    <name type="scientific">Claviceps humidiphila</name>
    <dbReference type="NCBI Taxonomy" id="1294629"/>
    <lineage>
        <taxon>Eukaryota</taxon>
        <taxon>Fungi</taxon>
        <taxon>Dikarya</taxon>
        <taxon>Ascomycota</taxon>
        <taxon>Pezizomycotina</taxon>
        <taxon>Sordariomycetes</taxon>
        <taxon>Hypocreomycetidae</taxon>
        <taxon>Hypocreales</taxon>
        <taxon>Clavicipitaceae</taxon>
        <taxon>Claviceps</taxon>
    </lineage>
</organism>
<sequence>MRFSALAVATFAGIAVAKRGCRHDPKHPGMGWYWTVRGDDLDPVAADFGDDAQAIADRNGLKNKDFLPAGITIYVKCPR</sequence>
<evidence type="ECO:0000313" key="3">
    <source>
        <dbReference type="EMBL" id="KAG6113120.1"/>
    </source>
</evidence>
<evidence type="ECO:0008006" key="5">
    <source>
        <dbReference type="Google" id="ProtNLM"/>
    </source>
</evidence>
<dbReference type="Proteomes" id="UP000732380">
    <property type="component" value="Unassembled WGS sequence"/>
</dbReference>
<dbReference type="CDD" id="cd00118">
    <property type="entry name" value="LysM"/>
    <property type="match status" value="1"/>
</dbReference>